<sequence>MANDPSATPRTSDAHGPSLADIRADIRALTEVMVTKSDLQALSANLHVAIRSEVATLQRDIAAQDGHIQALEATNQTVN</sequence>
<organism evidence="1 2">
    <name type="scientific">Pelobates cultripes</name>
    <name type="common">Western spadefoot toad</name>
    <dbReference type="NCBI Taxonomy" id="61616"/>
    <lineage>
        <taxon>Eukaryota</taxon>
        <taxon>Metazoa</taxon>
        <taxon>Chordata</taxon>
        <taxon>Craniata</taxon>
        <taxon>Vertebrata</taxon>
        <taxon>Euteleostomi</taxon>
        <taxon>Amphibia</taxon>
        <taxon>Batrachia</taxon>
        <taxon>Anura</taxon>
        <taxon>Pelobatoidea</taxon>
        <taxon>Pelobatidae</taxon>
        <taxon>Pelobates</taxon>
    </lineage>
</organism>
<reference evidence="1" key="1">
    <citation type="submission" date="2022-03" db="EMBL/GenBank/DDBJ databases">
        <authorList>
            <person name="Alioto T."/>
            <person name="Alioto T."/>
            <person name="Gomez Garrido J."/>
        </authorList>
    </citation>
    <scope>NUCLEOTIDE SEQUENCE</scope>
</reference>
<name>A0AAD1WVX9_PELCU</name>
<feature type="non-terminal residue" evidence="1">
    <location>
        <position position="79"/>
    </location>
</feature>
<gene>
    <name evidence="1" type="ORF">PECUL_23A050586</name>
</gene>
<evidence type="ECO:0000313" key="1">
    <source>
        <dbReference type="EMBL" id="CAH2324763.1"/>
    </source>
</evidence>
<evidence type="ECO:0000313" key="2">
    <source>
        <dbReference type="Proteomes" id="UP001295444"/>
    </source>
</evidence>
<protein>
    <submittedName>
        <fullName evidence="1">Uncharacterized protein</fullName>
    </submittedName>
</protein>
<dbReference type="EMBL" id="OW240923">
    <property type="protein sequence ID" value="CAH2324763.1"/>
    <property type="molecule type" value="Genomic_DNA"/>
</dbReference>
<proteinExistence type="predicted"/>
<keyword evidence="2" id="KW-1185">Reference proteome</keyword>
<accession>A0AAD1WVX9</accession>
<dbReference type="Proteomes" id="UP001295444">
    <property type="component" value="Chromosome 12"/>
</dbReference>
<dbReference type="AlphaFoldDB" id="A0AAD1WVX9"/>